<feature type="compositionally biased region" description="Basic and acidic residues" evidence="5">
    <location>
        <begin position="65"/>
        <end position="79"/>
    </location>
</feature>
<feature type="domain" description="BED-type" evidence="6">
    <location>
        <begin position="29"/>
        <end position="81"/>
    </location>
</feature>
<keyword evidence="3" id="KW-0862">Zinc</keyword>
<evidence type="ECO:0000256" key="3">
    <source>
        <dbReference type="ARBA" id="ARBA00022833"/>
    </source>
</evidence>
<dbReference type="InterPro" id="IPR036236">
    <property type="entry name" value="Znf_C2H2_sf"/>
</dbReference>
<dbReference type="InParanoid" id="A0A1V9Y0N0"/>
<evidence type="ECO:0000256" key="1">
    <source>
        <dbReference type="ARBA" id="ARBA00022723"/>
    </source>
</evidence>
<dbReference type="AlphaFoldDB" id="A0A1V9Y0N0"/>
<feature type="region of interest" description="Disordered" evidence="5">
    <location>
        <begin position="60"/>
        <end position="111"/>
    </location>
</feature>
<keyword evidence="8" id="KW-1185">Reference proteome</keyword>
<gene>
    <name evidence="7" type="ORF">BIW11_05824</name>
</gene>
<dbReference type="GO" id="GO:0008270">
    <property type="term" value="F:zinc ion binding"/>
    <property type="evidence" value="ECO:0007669"/>
    <property type="project" value="UniProtKB-KW"/>
</dbReference>
<dbReference type="EMBL" id="MNPL01001253">
    <property type="protein sequence ID" value="OQR79317.1"/>
    <property type="molecule type" value="Genomic_DNA"/>
</dbReference>
<feature type="compositionally biased region" description="Low complexity" evidence="5">
    <location>
        <begin position="91"/>
        <end position="105"/>
    </location>
</feature>
<feature type="compositionally biased region" description="Low complexity" evidence="5">
    <location>
        <begin position="17"/>
        <end position="32"/>
    </location>
</feature>
<sequence>MDARQQRLGHCGQLNHTSGGSSRSGSGPPTRSMAWAHFEMLDMLTAHGCSICQKDIRRNRGSTRGMHEHLRRLHPELYERPFVSGSETKTQSRTSPPASQPSTASLIAQNK</sequence>
<evidence type="ECO:0000256" key="4">
    <source>
        <dbReference type="PROSITE-ProRule" id="PRU00027"/>
    </source>
</evidence>
<evidence type="ECO:0000259" key="6">
    <source>
        <dbReference type="PROSITE" id="PS50808"/>
    </source>
</evidence>
<keyword evidence="2 4" id="KW-0863">Zinc-finger</keyword>
<evidence type="ECO:0000313" key="7">
    <source>
        <dbReference type="EMBL" id="OQR79317.1"/>
    </source>
</evidence>
<keyword evidence="1" id="KW-0479">Metal-binding</keyword>
<dbReference type="STRING" id="418985.A0A1V9Y0N0"/>
<dbReference type="InterPro" id="IPR003656">
    <property type="entry name" value="Znf_BED"/>
</dbReference>
<evidence type="ECO:0000256" key="5">
    <source>
        <dbReference type="SAM" id="MobiDB-lite"/>
    </source>
</evidence>
<reference evidence="7 8" key="1">
    <citation type="journal article" date="2017" name="Gigascience">
        <title>Draft genome of the honey bee ectoparasitic mite, Tropilaelaps mercedesae, is shaped by the parasitic life history.</title>
        <authorList>
            <person name="Dong X."/>
            <person name="Armstrong S.D."/>
            <person name="Xia D."/>
            <person name="Makepeace B.L."/>
            <person name="Darby A.C."/>
            <person name="Kadowaki T."/>
        </authorList>
    </citation>
    <scope>NUCLEOTIDE SEQUENCE [LARGE SCALE GENOMIC DNA]</scope>
    <source>
        <strain evidence="7">Wuxi-XJTLU</strain>
    </source>
</reference>
<evidence type="ECO:0000313" key="8">
    <source>
        <dbReference type="Proteomes" id="UP000192247"/>
    </source>
</evidence>
<dbReference type="GO" id="GO:0003677">
    <property type="term" value="F:DNA binding"/>
    <property type="evidence" value="ECO:0007669"/>
    <property type="project" value="InterPro"/>
</dbReference>
<proteinExistence type="predicted"/>
<evidence type="ECO:0000256" key="2">
    <source>
        <dbReference type="ARBA" id="ARBA00022771"/>
    </source>
</evidence>
<dbReference type="Pfam" id="PF02892">
    <property type="entry name" value="zf-BED"/>
    <property type="match status" value="1"/>
</dbReference>
<comment type="caution">
    <text evidence="7">The sequence shown here is derived from an EMBL/GenBank/DDBJ whole genome shotgun (WGS) entry which is preliminary data.</text>
</comment>
<accession>A0A1V9Y0N0</accession>
<name>A0A1V9Y0N0_9ACAR</name>
<protein>
    <submittedName>
        <fullName evidence="7">Protein PRRC2C-like</fullName>
    </submittedName>
</protein>
<feature type="region of interest" description="Disordered" evidence="5">
    <location>
        <begin position="1"/>
        <end position="33"/>
    </location>
</feature>
<dbReference type="Proteomes" id="UP000192247">
    <property type="component" value="Unassembled WGS sequence"/>
</dbReference>
<dbReference type="SUPFAM" id="SSF57667">
    <property type="entry name" value="beta-beta-alpha zinc fingers"/>
    <property type="match status" value="1"/>
</dbReference>
<organism evidence="7 8">
    <name type="scientific">Tropilaelaps mercedesae</name>
    <dbReference type="NCBI Taxonomy" id="418985"/>
    <lineage>
        <taxon>Eukaryota</taxon>
        <taxon>Metazoa</taxon>
        <taxon>Ecdysozoa</taxon>
        <taxon>Arthropoda</taxon>
        <taxon>Chelicerata</taxon>
        <taxon>Arachnida</taxon>
        <taxon>Acari</taxon>
        <taxon>Parasitiformes</taxon>
        <taxon>Mesostigmata</taxon>
        <taxon>Gamasina</taxon>
        <taxon>Dermanyssoidea</taxon>
        <taxon>Laelapidae</taxon>
        <taxon>Tropilaelaps</taxon>
    </lineage>
</organism>
<dbReference type="PROSITE" id="PS50808">
    <property type="entry name" value="ZF_BED"/>
    <property type="match status" value="1"/>
</dbReference>